<keyword evidence="3" id="KW-0813">Transport</keyword>
<dbReference type="Proteomes" id="UP000827092">
    <property type="component" value="Unassembled WGS sequence"/>
</dbReference>
<dbReference type="GO" id="GO:0031966">
    <property type="term" value="C:mitochondrial membrane"/>
    <property type="evidence" value="ECO:0007669"/>
    <property type="project" value="UniProtKB-SubCell"/>
</dbReference>
<keyword evidence="10" id="KW-1133">Transmembrane helix</keyword>
<comment type="subcellular location">
    <subcellularLocation>
        <location evidence="1">Mitochondrion membrane</location>
    </subcellularLocation>
</comment>
<gene>
    <name evidence="11" type="ORF">JTE90_013173</name>
</gene>
<dbReference type="EMBL" id="JAFNEN010000528">
    <property type="protein sequence ID" value="KAG8181206.1"/>
    <property type="molecule type" value="Genomic_DNA"/>
</dbReference>
<evidence type="ECO:0000256" key="4">
    <source>
        <dbReference type="ARBA" id="ARBA00022547"/>
    </source>
</evidence>
<evidence type="ECO:0000256" key="1">
    <source>
        <dbReference type="ARBA" id="ARBA00004325"/>
    </source>
</evidence>
<dbReference type="GO" id="GO:0045259">
    <property type="term" value="C:proton-transporting ATP synthase complex"/>
    <property type="evidence" value="ECO:0007669"/>
    <property type="project" value="UniProtKB-KW"/>
</dbReference>
<dbReference type="GO" id="GO:0042776">
    <property type="term" value="P:proton motive force-driven mitochondrial ATP synthesis"/>
    <property type="evidence" value="ECO:0007669"/>
    <property type="project" value="TreeGrafter"/>
</dbReference>
<evidence type="ECO:0000256" key="3">
    <source>
        <dbReference type="ARBA" id="ARBA00022448"/>
    </source>
</evidence>
<dbReference type="AlphaFoldDB" id="A0AAV6UB27"/>
<evidence type="ECO:0000313" key="11">
    <source>
        <dbReference type="EMBL" id="KAG8181206.1"/>
    </source>
</evidence>
<comment type="caution">
    <text evidence="11">The sequence shown here is derived from an EMBL/GenBank/DDBJ whole genome shotgun (WGS) entry which is preliminary data.</text>
</comment>
<dbReference type="InterPro" id="IPR019344">
    <property type="entry name" value="F1F0-ATPsyn_F_prd"/>
</dbReference>
<keyword evidence="7" id="KW-0496">Mitochondrion</keyword>
<evidence type="ECO:0000256" key="7">
    <source>
        <dbReference type="ARBA" id="ARBA00023128"/>
    </source>
</evidence>
<evidence type="ECO:0008006" key="13">
    <source>
        <dbReference type="Google" id="ProtNLM"/>
    </source>
</evidence>
<keyword evidence="12" id="KW-1185">Reference proteome</keyword>
<dbReference type="GO" id="GO:0046933">
    <property type="term" value="F:proton-transporting ATP synthase activity, rotational mechanism"/>
    <property type="evidence" value="ECO:0007669"/>
    <property type="project" value="TreeGrafter"/>
</dbReference>
<keyword evidence="4" id="KW-0138">CF(0)</keyword>
<evidence type="ECO:0000256" key="8">
    <source>
        <dbReference type="ARBA" id="ARBA00023136"/>
    </source>
</evidence>
<evidence type="ECO:0000256" key="10">
    <source>
        <dbReference type="SAM" id="Phobius"/>
    </source>
</evidence>
<dbReference type="Pfam" id="PF10206">
    <property type="entry name" value="WRW"/>
    <property type="match status" value="1"/>
</dbReference>
<evidence type="ECO:0000256" key="6">
    <source>
        <dbReference type="ARBA" id="ARBA00023065"/>
    </source>
</evidence>
<protein>
    <recommendedName>
        <fullName evidence="13">ATP synthase subunit f, mitochondrial</fullName>
    </recommendedName>
</protein>
<evidence type="ECO:0000256" key="9">
    <source>
        <dbReference type="ARBA" id="ARBA00023310"/>
    </source>
</evidence>
<keyword evidence="8 10" id="KW-0472">Membrane</keyword>
<proteinExistence type="inferred from homology"/>
<keyword evidence="9" id="KW-0066">ATP synthesis</keyword>
<keyword evidence="6" id="KW-0406">Ion transport</keyword>
<organism evidence="11 12">
    <name type="scientific">Oedothorax gibbosus</name>
    <dbReference type="NCBI Taxonomy" id="931172"/>
    <lineage>
        <taxon>Eukaryota</taxon>
        <taxon>Metazoa</taxon>
        <taxon>Ecdysozoa</taxon>
        <taxon>Arthropoda</taxon>
        <taxon>Chelicerata</taxon>
        <taxon>Arachnida</taxon>
        <taxon>Araneae</taxon>
        <taxon>Araneomorphae</taxon>
        <taxon>Entelegynae</taxon>
        <taxon>Araneoidea</taxon>
        <taxon>Linyphiidae</taxon>
        <taxon>Erigoninae</taxon>
        <taxon>Oedothorax</taxon>
    </lineage>
</organism>
<evidence type="ECO:0000256" key="5">
    <source>
        <dbReference type="ARBA" id="ARBA00022781"/>
    </source>
</evidence>
<evidence type="ECO:0000313" key="12">
    <source>
        <dbReference type="Proteomes" id="UP000827092"/>
    </source>
</evidence>
<keyword evidence="5" id="KW-0375">Hydrogen ion transport</keyword>
<sequence>MVLGLFKNLGRYPAAYNEKVHGPYNPSLYYGKKDPLSEVKVGEIGAWIARRNKSPAALAGLFSRAYWRWNLKYASPKKAGPTVYFQFIIGSVLVFYLINYEHLKYHKSYRYHW</sequence>
<accession>A0AAV6UB27</accession>
<evidence type="ECO:0000256" key="2">
    <source>
        <dbReference type="ARBA" id="ARBA00005895"/>
    </source>
</evidence>
<comment type="similarity">
    <text evidence="2">Belongs to the ATPase F chain family.</text>
</comment>
<feature type="transmembrane region" description="Helical" evidence="10">
    <location>
        <begin position="83"/>
        <end position="100"/>
    </location>
</feature>
<dbReference type="PANTHER" id="PTHR13080:SF20">
    <property type="entry name" value="ATP SYNTHASE SUBUNIT F, MITOCHONDRIAL-RELATED"/>
    <property type="match status" value="1"/>
</dbReference>
<keyword evidence="10" id="KW-0812">Transmembrane</keyword>
<reference evidence="11 12" key="1">
    <citation type="journal article" date="2022" name="Nat. Ecol. Evol.">
        <title>A masculinizing supergene underlies an exaggerated male reproductive morph in a spider.</title>
        <authorList>
            <person name="Hendrickx F."/>
            <person name="De Corte Z."/>
            <person name="Sonet G."/>
            <person name="Van Belleghem S.M."/>
            <person name="Kostlbacher S."/>
            <person name="Vangestel C."/>
        </authorList>
    </citation>
    <scope>NUCLEOTIDE SEQUENCE [LARGE SCALE GENOMIC DNA]</scope>
    <source>
        <strain evidence="11">W744_W776</strain>
    </source>
</reference>
<dbReference type="PANTHER" id="PTHR13080">
    <property type="entry name" value="ATP SYNTHASE F CHAIN, MITOCHONDRIAL-RELATED"/>
    <property type="match status" value="1"/>
</dbReference>
<name>A0AAV6UB27_9ARAC</name>